<feature type="short sequence motif" description="'HIGH' region" evidence="10">
    <location>
        <begin position="36"/>
        <end position="44"/>
    </location>
</feature>
<dbReference type="InterPro" id="IPR002904">
    <property type="entry name" value="Lys-tRNA-ligase"/>
</dbReference>
<evidence type="ECO:0000256" key="4">
    <source>
        <dbReference type="ARBA" id="ARBA00022598"/>
    </source>
</evidence>
<organism evidence="12">
    <name type="scientific">Treponema denticola H-22</name>
    <dbReference type="NCBI Taxonomy" id="999432"/>
    <lineage>
        <taxon>Bacteria</taxon>
        <taxon>Pseudomonadati</taxon>
        <taxon>Spirochaetota</taxon>
        <taxon>Spirochaetia</taxon>
        <taxon>Spirochaetales</taxon>
        <taxon>Treponemataceae</taxon>
        <taxon>Treponema</taxon>
    </lineage>
</organism>
<keyword evidence="6 10" id="KW-0067">ATP-binding</keyword>
<name>A0A0E2E561_TREDN</name>
<evidence type="ECO:0000256" key="6">
    <source>
        <dbReference type="ARBA" id="ARBA00022840"/>
    </source>
</evidence>
<dbReference type="Gene3D" id="6.10.20.10">
    <property type="entry name" value="Lysine tRNA ligase, stem contact fold domain"/>
    <property type="match status" value="1"/>
</dbReference>
<dbReference type="HAMAP" id="MF_00177">
    <property type="entry name" value="Lys_tRNA_synth_class1"/>
    <property type="match status" value="1"/>
</dbReference>
<comment type="catalytic activity">
    <reaction evidence="9 10">
        <text>tRNA(Lys) + L-lysine + ATP = L-lysyl-tRNA(Lys) + AMP + diphosphate</text>
        <dbReference type="Rhea" id="RHEA:20792"/>
        <dbReference type="Rhea" id="RHEA-COMP:9696"/>
        <dbReference type="Rhea" id="RHEA-COMP:9697"/>
        <dbReference type="ChEBI" id="CHEBI:30616"/>
        <dbReference type="ChEBI" id="CHEBI:32551"/>
        <dbReference type="ChEBI" id="CHEBI:33019"/>
        <dbReference type="ChEBI" id="CHEBI:78442"/>
        <dbReference type="ChEBI" id="CHEBI:78529"/>
        <dbReference type="ChEBI" id="CHEBI:456215"/>
        <dbReference type="EC" id="6.1.1.6"/>
    </reaction>
</comment>
<dbReference type="EMBL" id="AGDV01000010">
    <property type="protein sequence ID" value="EMB33847.1"/>
    <property type="molecule type" value="Genomic_DNA"/>
</dbReference>
<evidence type="ECO:0000256" key="2">
    <source>
        <dbReference type="ARBA" id="ARBA00005594"/>
    </source>
</evidence>
<dbReference type="GO" id="GO:0000049">
    <property type="term" value="F:tRNA binding"/>
    <property type="evidence" value="ECO:0007669"/>
    <property type="project" value="InterPro"/>
</dbReference>
<evidence type="ECO:0000256" key="3">
    <source>
        <dbReference type="ARBA" id="ARBA00022490"/>
    </source>
</evidence>
<comment type="similarity">
    <text evidence="2 10">Belongs to the class-I aminoacyl-tRNA synthetase family.</text>
</comment>
<evidence type="ECO:0000256" key="11">
    <source>
        <dbReference type="SAM" id="Coils"/>
    </source>
</evidence>
<keyword evidence="3 10" id="KW-0963">Cytoplasm</keyword>
<dbReference type="InterPro" id="IPR008925">
    <property type="entry name" value="aa_tRNA-synth_I_cd-bd_sf"/>
</dbReference>
<dbReference type="EC" id="6.1.1.6" evidence="10"/>
<dbReference type="PANTHER" id="PTHR37940:SF1">
    <property type="entry name" value="LYSINE--TRNA LIGASE"/>
    <property type="match status" value="1"/>
</dbReference>
<keyword evidence="8 10" id="KW-0030">Aminoacyl-tRNA synthetase</keyword>
<dbReference type="GO" id="GO:0005737">
    <property type="term" value="C:cytoplasm"/>
    <property type="evidence" value="ECO:0007669"/>
    <property type="project" value="UniProtKB-SubCell"/>
</dbReference>
<dbReference type="InterPro" id="IPR014729">
    <property type="entry name" value="Rossmann-like_a/b/a_fold"/>
</dbReference>
<dbReference type="SUPFAM" id="SSF52374">
    <property type="entry name" value="Nucleotidylyl transferase"/>
    <property type="match status" value="1"/>
</dbReference>
<sequence>MSNEKKLLHWADQTAEKIIRERGDLDVYTCASGITPSGTVHVGNFREIISVDLVVRALRSRGKNVRFIYSWDDYDVFRKVPANMPKPEVLEKYLRYPITMVPDTFERDENYARHHEHDVEAVLPRVGIHPEYLYQAERYQKGMYAEGMKKALDNREELKDILNTYRDEAHKITEEYWPVSVFCTACNKDTTKIESWDGDWMLKYSCECGHCEALDLRKAKSVKLGWRVDWPMRWAFERTVFEPAGKDHHSQGGSFDTASLVSDRIYNWPAPVSFRYDFIGLKGVPGKMASSKGKVVSLAEVLEVYQPEVARYLFAGTRPNTEFVISFDLDVIKIYEDYDKTERIAWKAEKAKNDETFEKEYRIYELSQIDGMPECISYQIPFRHLCNLLQINSGDIEAVIKGLPDVKPAQIDRLRTRSECAWNWITDGGAPEEFKFALRTDGSKAELSEPETKAIKTIRDSLLPKMDEMDEKTFSTALYDAAKECGLEPKQMFVAVYQALVSKDQGPRLAGFMKTIGKERLEKIFKDY</sequence>
<gene>
    <name evidence="10" type="primary">lysS</name>
    <name evidence="12" type="ORF">HMPREF9726_01227</name>
</gene>
<dbReference type="PROSITE" id="PS00178">
    <property type="entry name" value="AA_TRNA_LIGASE_I"/>
    <property type="match status" value="1"/>
</dbReference>
<comment type="caution">
    <text evidence="10">Lacks conserved residue(s) required for the propagation of feature annotation.</text>
</comment>
<evidence type="ECO:0000256" key="7">
    <source>
        <dbReference type="ARBA" id="ARBA00022917"/>
    </source>
</evidence>
<comment type="caution">
    <text evidence="12">The sequence shown here is derived from an EMBL/GenBank/DDBJ whole genome shotgun (WGS) entry which is preliminary data.</text>
</comment>
<dbReference type="Pfam" id="PF01921">
    <property type="entry name" value="tRNA-synt_1f"/>
    <property type="match status" value="1"/>
</dbReference>
<evidence type="ECO:0000256" key="5">
    <source>
        <dbReference type="ARBA" id="ARBA00022741"/>
    </source>
</evidence>
<dbReference type="Proteomes" id="UP000011705">
    <property type="component" value="Chromosome"/>
</dbReference>
<dbReference type="NCBIfam" id="TIGR00467">
    <property type="entry name" value="lysS_arch"/>
    <property type="match status" value="1"/>
</dbReference>
<proteinExistence type="inferred from homology"/>
<evidence type="ECO:0000256" key="1">
    <source>
        <dbReference type="ARBA" id="ARBA00004496"/>
    </source>
</evidence>
<dbReference type="GO" id="GO:0005524">
    <property type="term" value="F:ATP binding"/>
    <property type="evidence" value="ECO:0007669"/>
    <property type="project" value="UniProtKB-UniRule"/>
</dbReference>
<dbReference type="PATRIC" id="fig|999432.5.peg.1277"/>
<evidence type="ECO:0000256" key="8">
    <source>
        <dbReference type="ARBA" id="ARBA00023146"/>
    </source>
</evidence>
<feature type="coiled-coil region" evidence="11">
    <location>
        <begin position="148"/>
        <end position="175"/>
    </location>
</feature>
<accession>A0A0E2E561</accession>
<dbReference type="GO" id="GO:0006430">
    <property type="term" value="P:lysyl-tRNA aminoacylation"/>
    <property type="evidence" value="ECO:0007669"/>
    <property type="project" value="UniProtKB-UniRule"/>
</dbReference>
<dbReference type="SUPFAM" id="SSF48163">
    <property type="entry name" value="An anticodon-binding domain of class I aminoacyl-tRNA synthetases"/>
    <property type="match status" value="1"/>
</dbReference>
<keyword evidence="11" id="KW-0175">Coiled coil</keyword>
<dbReference type="Gene3D" id="3.40.50.620">
    <property type="entry name" value="HUPs"/>
    <property type="match status" value="2"/>
</dbReference>
<dbReference type="GO" id="GO:0004824">
    <property type="term" value="F:lysine-tRNA ligase activity"/>
    <property type="evidence" value="ECO:0007669"/>
    <property type="project" value="UniProtKB-UniRule"/>
</dbReference>
<dbReference type="Gene3D" id="1.10.10.770">
    <property type="match status" value="1"/>
</dbReference>
<evidence type="ECO:0000256" key="9">
    <source>
        <dbReference type="ARBA" id="ARBA00048573"/>
    </source>
</evidence>
<protein>
    <recommendedName>
        <fullName evidence="10">Lysine--tRNA ligase</fullName>
        <ecNumber evidence="10">6.1.1.6</ecNumber>
    </recommendedName>
    <alternativeName>
        <fullName evidence="10">Lysyl-tRNA synthetase</fullName>
        <shortName evidence="10">LysRS</shortName>
    </alternativeName>
</protein>
<dbReference type="HOGENOM" id="CLU_025562_1_0_12"/>
<dbReference type="AlphaFoldDB" id="A0A0E2E561"/>
<dbReference type="Gene3D" id="1.10.10.350">
    <property type="match status" value="1"/>
</dbReference>
<dbReference type="InterPro" id="IPR042078">
    <property type="entry name" value="Lys-tRNA-ligase_SC_fold"/>
</dbReference>
<keyword evidence="5 10" id="KW-0547">Nucleotide-binding</keyword>
<dbReference type="PANTHER" id="PTHR37940">
    <property type="entry name" value="LYSINE--TRNA LIGASE"/>
    <property type="match status" value="1"/>
</dbReference>
<dbReference type="RefSeq" id="WP_002684257.1">
    <property type="nucleotide sequence ID" value="NZ_CM001795.1"/>
</dbReference>
<evidence type="ECO:0000256" key="10">
    <source>
        <dbReference type="HAMAP-Rule" id="MF_00177"/>
    </source>
</evidence>
<keyword evidence="4 10" id="KW-0436">Ligase</keyword>
<keyword evidence="7 10" id="KW-0648">Protein biosynthesis</keyword>
<comment type="subcellular location">
    <subcellularLocation>
        <location evidence="1 10">Cytoplasm</location>
    </subcellularLocation>
</comment>
<dbReference type="InterPro" id="IPR001412">
    <property type="entry name" value="aa-tRNA-synth_I_CS"/>
</dbReference>
<reference evidence="12" key="1">
    <citation type="submission" date="2012-01" db="EMBL/GenBank/DDBJ databases">
        <title>The Genome Sequence of Treponema denticola H-22.</title>
        <authorList>
            <consortium name="The Broad Institute Genome Sequencing Platform"/>
            <person name="Earl A."/>
            <person name="Ward D."/>
            <person name="Feldgarden M."/>
            <person name="Gevers D."/>
            <person name="Blanton J.M."/>
            <person name="Fenno C.J."/>
            <person name="Baranova O.V."/>
            <person name="Mathney J."/>
            <person name="Dewhirst F.E."/>
            <person name="Izard J."/>
            <person name="Young S.K."/>
            <person name="Zeng Q."/>
            <person name="Gargeya S."/>
            <person name="Fitzgerald M."/>
            <person name="Haas B."/>
            <person name="Abouelleil A."/>
            <person name="Alvarado L."/>
            <person name="Arachchi H.M."/>
            <person name="Berlin A."/>
            <person name="Chapman S.B."/>
            <person name="Gearin G."/>
            <person name="Goldberg J."/>
            <person name="Griggs A."/>
            <person name="Gujja S."/>
            <person name="Hansen M."/>
            <person name="Heiman D."/>
            <person name="Howarth C."/>
            <person name="Larimer J."/>
            <person name="Lui A."/>
            <person name="MacDonald P.J.P."/>
            <person name="McCowen C."/>
            <person name="Montmayeur A."/>
            <person name="Murphy C."/>
            <person name="Neiman D."/>
            <person name="Pearson M."/>
            <person name="Priest M."/>
            <person name="Roberts A."/>
            <person name="Saif S."/>
            <person name="Shea T."/>
            <person name="Sisk P."/>
            <person name="Stolte C."/>
            <person name="Sykes S."/>
            <person name="Wortman J."/>
            <person name="Nusbaum C."/>
            <person name="Birren B."/>
        </authorList>
    </citation>
    <scope>NUCLEOTIDE SEQUENCE [LARGE SCALE GENOMIC DNA]</scope>
    <source>
        <strain evidence="12">H-22</strain>
    </source>
</reference>
<evidence type="ECO:0000313" key="12">
    <source>
        <dbReference type="EMBL" id="EMB33847.1"/>
    </source>
</evidence>
<dbReference type="InterPro" id="IPR020751">
    <property type="entry name" value="aa-tRNA-synth_I_codon-bd_sub2"/>
</dbReference>